<protein>
    <recommendedName>
        <fullName evidence="3">Glycan binding protein Y3-like domain-containing protein</fullName>
    </recommendedName>
</protein>
<evidence type="ECO:0000259" key="3">
    <source>
        <dbReference type="Pfam" id="PF22803"/>
    </source>
</evidence>
<evidence type="ECO:0000313" key="5">
    <source>
        <dbReference type="Proteomes" id="UP000559027"/>
    </source>
</evidence>
<feature type="domain" description="Glycan binding protein Y3-like" evidence="3">
    <location>
        <begin position="67"/>
        <end position="169"/>
    </location>
</feature>
<sequence length="177" mass="18582">MFKSFVLASFIVTAMAQNFPNGPTPTFGQPPSGVGPTFGFPSTTGQMPTGQPSSVNCYGKGLTPASDCNQFVQQFCASVANTQYPSGDSASACFNQQNGNRCDFIAYNTNTNTNNNGGFNNGGFNNGNFNVFSCQSVLQNISGRCQSGGWGQQTAGDWTFTVDPNRGRCGSDVQGGN</sequence>
<organism evidence="4 5">
    <name type="scientific">Leucocoprinus leucothites</name>
    <dbReference type="NCBI Taxonomy" id="201217"/>
    <lineage>
        <taxon>Eukaryota</taxon>
        <taxon>Fungi</taxon>
        <taxon>Dikarya</taxon>
        <taxon>Basidiomycota</taxon>
        <taxon>Agaricomycotina</taxon>
        <taxon>Agaricomycetes</taxon>
        <taxon>Agaricomycetidae</taxon>
        <taxon>Agaricales</taxon>
        <taxon>Agaricineae</taxon>
        <taxon>Agaricaceae</taxon>
        <taxon>Leucocoprinus</taxon>
    </lineage>
</organism>
<reference evidence="4 5" key="1">
    <citation type="journal article" date="2020" name="ISME J.">
        <title>Uncovering the hidden diversity of litter-decomposition mechanisms in mushroom-forming fungi.</title>
        <authorList>
            <person name="Floudas D."/>
            <person name="Bentzer J."/>
            <person name="Ahren D."/>
            <person name="Johansson T."/>
            <person name="Persson P."/>
            <person name="Tunlid A."/>
        </authorList>
    </citation>
    <scope>NUCLEOTIDE SEQUENCE [LARGE SCALE GENOMIC DNA]</scope>
    <source>
        <strain evidence="4 5">CBS 146.42</strain>
    </source>
</reference>
<dbReference type="Pfam" id="PF22803">
    <property type="entry name" value="GBD_Y3"/>
    <property type="match status" value="1"/>
</dbReference>
<name>A0A8H5G6W5_9AGAR</name>
<feature type="region of interest" description="Disordered" evidence="1">
    <location>
        <begin position="23"/>
        <end position="47"/>
    </location>
</feature>
<evidence type="ECO:0000256" key="2">
    <source>
        <dbReference type="SAM" id="SignalP"/>
    </source>
</evidence>
<feature type="chain" id="PRO_5034270529" description="Glycan binding protein Y3-like domain-containing protein" evidence="2">
    <location>
        <begin position="17"/>
        <end position="177"/>
    </location>
</feature>
<gene>
    <name evidence="4" type="ORF">D9756_003547</name>
</gene>
<accession>A0A8H5G6W5</accession>
<keyword evidence="2" id="KW-0732">Signal</keyword>
<evidence type="ECO:0000256" key="1">
    <source>
        <dbReference type="SAM" id="MobiDB-lite"/>
    </source>
</evidence>
<proteinExistence type="predicted"/>
<comment type="caution">
    <text evidence="4">The sequence shown here is derived from an EMBL/GenBank/DDBJ whole genome shotgun (WGS) entry which is preliminary data.</text>
</comment>
<dbReference type="Proteomes" id="UP000559027">
    <property type="component" value="Unassembled WGS sequence"/>
</dbReference>
<dbReference type="AlphaFoldDB" id="A0A8H5G6W5"/>
<evidence type="ECO:0000313" key="4">
    <source>
        <dbReference type="EMBL" id="KAF5359504.1"/>
    </source>
</evidence>
<dbReference type="EMBL" id="JAACJO010000004">
    <property type="protein sequence ID" value="KAF5359504.1"/>
    <property type="molecule type" value="Genomic_DNA"/>
</dbReference>
<feature type="signal peptide" evidence="2">
    <location>
        <begin position="1"/>
        <end position="16"/>
    </location>
</feature>
<keyword evidence="5" id="KW-1185">Reference proteome</keyword>
<dbReference type="InterPro" id="IPR054443">
    <property type="entry name" value="Y3-like_dom"/>
</dbReference>
<dbReference type="OrthoDB" id="3020703at2759"/>